<dbReference type="Pfam" id="PF00264">
    <property type="entry name" value="Tyrosinase"/>
    <property type="match status" value="1"/>
</dbReference>
<dbReference type="GO" id="GO:0046872">
    <property type="term" value="F:metal ion binding"/>
    <property type="evidence" value="ECO:0007669"/>
    <property type="project" value="UniProtKB-KW"/>
</dbReference>
<dbReference type="PANTHER" id="PTHR11474">
    <property type="entry name" value="TYROSINASE FAMILY MEMBER"/>
    <property type="match status" value="1"/>
</dbReference>
<feature type="signal peptide" evidence="12">
    <location>
        <begin position="1"/>
        <end position="28"/>
    </location>
</feature>
<evidence type="ECO:0000256" key="8">
    <source>
        <dbReference type="ARBA" id="ARBA00023101"/>
    </source>
</evidence>
<feature type="domain" description="Tyrosinase copper-binding" evidence="13">
    <location>
        <begin position="312"/>
        <end position="323"/>
    </location>
</feature>
<evidence type="ECO:0000313" key="15">
    <source>
        <dbReference type="Proteomes" id="UP001365542"/>
    </source>
</evidence>
<comment type="catalytic activity">
    <reaction evidence="9">
        <text>2 L-dopa + O2 = 2 L-dopaquinone + 2 H2O</text>
        <dbReference type="Rhea" id="RHEA:34287"/>
        <dbReference type="ChEBI" id="CHEBI:15377"/>
        <dbReference type="ChEBI" id="CHEBI:15379"/>
        <dbReference type="ChEBI" id="CHEBI:57504"/>
        <dbReference type="ChEBI" id="CHEBI:57924"/>
        <dbReference type="EC" id="1.14.18.1"/>
    </reaction>
</comment>
<dbReference type="Gene3D" id="1.10.1280.10">
    <property type="entry name" value="Di-copper center containing domain from catechol oxidase"/>
    <property type="match status" value="1"/>
</dbReference>
<dbReference type="InterPro" id="IPR008922">
    <property type="entry name" value="Di-copper_centre_dom_sf"/>
</dbReference>
<evidence type="ECO:0000256" key="5">
    <source>
        <dbReference type="ARBA" id="ARBA00023002"/>
    </source>
</evidence>
<keyword evidence="7" id="KW-0503">Monooxygenase</keyword>
<evidence type="ECO:0000259" key="13">
    <source>
        <dbReference type="PROSITE" id="PS00498"/>
    </source>
</evidence>
<dbReference type="Pfam" id="PF18132">
    <property type="entry name" value="Tyrosinase_C"/>
    <property type="match status" value="1"/>
</dbReference>
<reference evidence="14 15" key="1">
    <citation type="submission" date="2019-10" db="EMBL/GenBank/DDBJ databases">
        <authorList>
            <person name="Palmer J.M."/>
        </authorList>
    </citation>
    <scope>NUCLEOTIDE SEQUENCE [LARGE SCALE GENOMIC DNA]</scope>
    <source>
        <strain evidence="14 15">TWF694</strain>
    </source>
</reference>
<dbReference type="GO" id="GO:0004503">
    <property type="term" value="F:tyrosinase activity"/>
    <property type="evidence" value="ECO:0007669"/>
    <property type="project" value="UniProtKB-EC"/>
</dbReference>
<evidence type="ECO:0000256" key="1">
    <source>
        <dbReference type="ARBA" id="ARBA00001973"/>
    </source>
</evidence>
<evidence type="ECO:0000256" key="6">
    <source>
        <dbReference type="ARBA" id="ARBA00023008"/>
    </source>
</evidence>
<keyword evidence="4" id="KW-0479">Metal-binding</keyword>
<keyword evidence="12" id="KW-0732">Signal</keyword>
<dbReference type="InterPro" id="IPR050316">
    <property type="entry name" value="Tyrosinase/Hemocyanin"/>
</dbReference>
<proteinExistence type="inferred from homology"/>
<evidence type="ECO:0000256" key="10">
    <source>
        <dbReference type="ARBA" id="ARBA00048881"/>
    </source>
</evidence>
<dbReference type="EMBL" id="JAVHJO010000004">
    <property type="protein sequence ID" value="KAK6540852.1"/>
    <property type="molecule type" value="Genomic_DNA"/>
</dbReference>
<evidence type="ECO:0000256" key="11">
    <source>
        <dbReference type="SAM" id="MobiDB-lite"/>
    </source>
</evidence>
<dbReference type="PROSITE" id="PS00498">
    <property type="entry name" value="TYROSINASE_2"/>
    <property type="match status" value="1"/>
</dbReference>
<feature type="chain" id="PRO_5043485804" description="tyrosinase" evidence="12">
    <location>
        <begin position="29"/>
        <end position="604"/>
    </location>
</feature>
<evidence type="ECO:0000313" key="14">
    <source>
        <dbReference type="EMBL" id="KAK6540852.1"/>
    </source>
</evidence>
<comment type="cofactor">
    <cofactor evidence="1">
        <name>Cu(2+)</name>
        <dbReference type="ChEBI" id="CHEBI:29036"/>
    </cofactor>
</comment>
<dbReference type="EC" id="1.14.18.1" evidence="3"/>
<feature type="region of interest" description="Disordered" evidence="11">
    <location>
        <begin position="560"/>
        <end position="604"/>
    </location>
</feature>
<dbReference type="PANTHER" id="PTHR11474:SF76">
    <property type="entry name" value="SHKT DOMAIN-CONTAINING PROTEIN"/>
    <property type="match status" value="1"/>
</dbReference>
<keyword evidence="8" id="KW-0470">Melanin biosynthesis</keyword>
<comment type="catalytic activity">
    <reaction evidence="10">
        <text>L-tyrosine + O2 = L-dopaquinone + H2O</text>
        <dbReference type="Rhea" id="RHEA:18117"/>
        <dbReference type="ChEBI" id="CHEBI:15377"/>
        <dbReference type="ChEBI" id="CHEBI:15379"/>
        <dbReference type="ChEBI" id="CHEBI:57924"/>
        <dbReference type="ChEBI" id="CHEBI:58315"/>
        <dbReference type="EC" id="1.14.18.1"/>
    </reaction>
</comment>
<name>A0AAV9XGV3_9PEZI</name>
<keyword evidence="15" id="KW-1185">Reference proteome</keyword>
<keyword evidence="6" id="KW-0186">Copper</keyword>
<evidence type="ECO:0000256" key="12">
    <source>
        <dbReference type="SAM" id="SignalP"/>
    </source>
</evidence>
<dbReference type="InterPro" id="IPR041640">
    <property type="entry name" value="Tyrosinase_C"/>
</dbReference>
<protein>
    <recommendedName>
        <fullName evidence="3">tyrosinase</fullName>
        <ecNumber evidence="3">1.14.18.1</ecNumber>
    </recommendedName>
</protein>
<sequence>MPRMSTSGLMKGVALVLSLSSAIEPVFALPVESSEEVDLFKRAAAYSIVGATNGCVNRQRIDVMQSQQPDTFNLFLLAFQKLYTTSSSDPWSWYGLAGIHGVPWQPWPNPNATGNFAIASGYCPHGSVLFGPWHRPYMLAVEQQLVAAGLSIANTFTGSLKTKYVNAAKLLRFPYWDWAAANTQSHLPPICMQPNVTVVTPTGSKTIANPLFSYHFKTGENQLFGFFPPYSDVDVTVRAASSQSVLVDNEAGADLTMENDFQTRRSQLYSTLMMTGSYNDFSGSLEGIHNQVHTDVGGNGGHMTWLPYSAFDPIFWLHHCNVDRLLAIWQAANPGFSVTPGPGVQTFARPSPTQDDITTPLYPFIHSNGLNWTSQDVSSASSIWKYNYGFPEVPCSYSSASSSQLDAYATSQINTLYQPTVASVKRDVGQSGIAWNFNAVVDQSELPGGFSVSFFIGKVPTDPAQWSSKRIGSMAILGGPGMTRMSNIVSATIPLNQALDYIVNESTEDIENYLAANLVWGCTTNDGEVVDVSKLTTLKVGVTSNSVTYPADISQKPSYGTPKLHVKATQGKKGGVMSSGELKNPKKKDGTSGTAPMRFSQIQS</sequence>
<comment type="caution">
    <text evidence="14">The sequence shown here is derived from an EMBL/GenBank/DDBJ whole genome shotgun (WGS) entry which is preliminary data.</text>
</comment>
<dbReference type="InterPro" id="IPR002227">
    <property type="entry name" value="Tyrosinase_Cu-bd"/>
</dbReference>
<dbReference type="SUPFAM" id="SSF48056">
    <property type="entry name" value="Di-copper centre-containing domain"/>
    <property type="match status" value="1"/>
</dbReference>
<evidence type="ECO:0000256" key="2">
    <source>
        <dbReference type="ARBA" id="ARBA00009928"/>
    </source>
</evidence>
<dbReference type="Proteomes" id="UP001365542">
    <property type="component" value="Unassembled WGS sequence"/>
</dbReference>
<organism evidence="14 15">
    <name type="scientific">Orbilia ellipsospora</name>
    <dbReference type="NCBI Taxonomy" id="2528407"/>
    <lineage>
        <taxon>Eukaryota</taxon>
        <taxon>Fungi</taxon>
        <taxon>Dikarya</taxon>
        <taxon>Ascomycota</taxon>
        <taxon>Pezizomycotina</taxon>
        <taxon>Orbiliomycetes</taxon>
        <taxon>Orbiliales</taxon>
        <taxon>Orbiliaceae</taxon>
        <taxon>Orbilia</taxon>
    </lineage>
</organism>
<comment type="similarity">
    <text evidence="2">Belongs to the tyrosinase family.</text>
</comment>
<evidence type="ECO:0000256" key="3">
    <source>
        <dbReference type="ARBA" id="ARBA00011906"/>
    </source>
</evidence>
<gene>
    <name evidence="14" type="ORF">TWF694_008235</name>
</gene>
<evidence type="ECO:0000256" key="7">
    <source>
        <dbReference type="ARBA" id="ARBA00023033"/>
    </source>
</evidence>
<dbReference type="GO" id="GO:0042438">
    <property type="term" value="P:melanin biosynthetic process"/>
    <property type="evidence" value="ECO:0007669"/>
    <property type="project" value="UniProtKB-KW"/>
</dbReference>
<dbReference type="PRINTS" id="PR00092">
    <property type="entry name" value="TYROSINASE"/>
</dbReference>
<evidence type="ECO:0000256" key="4">
    <source>
        <dbReference type="ARBA" id="ARBA00022723"/>
    </source>
</evidence>
<accession>A0AAV9XGV3</accession>
<keyword evidence="5" id="KW-0560">Oxidoreductase</keyword>
<evidence type="ECO:0000256" key="9">
    <source>
        <dbReference type="ARBA" id="ARBA00048233"/>
    </source>
</evidence>
<dbReference type="AlphaFoldDB" id="A0AAV9XGV3"/>